<keyword evidence="2" id="KW-0805">Transcription regulation</keyword>
<dbReference type="InterPro" id="IPR036388">
    <property type="entry name" value="WH-like_DNA-bd_sf"/>
</dbReference>
<accession>A0AAU8DMF3</accession>
<dbReference type="SUPFAM" id="SSF46785">
    <property type="entry name" value="Winged helix' DNA-binding domain"/>
    <property type="match status" value="1"/>
</dbReference>
<dbReference type="InterPro" id="IPR005650">
    <property type="entry name" value="BlaI_family"/>
</dbReference>
<keyword evidence="4" id="KW-0804">Transcription</keyword>
<evidence type="ECO:0000256" key="4">
    <source>
        <dbReference type="ARBA" id="ARBA00023163"/>
    </source>
</evidence>
<evidence type="ECO:0000256" key="1">
    <source>
        <dbReference type="ARBA" id="ARBA00011046"/>
    </source>
</evidence>
<protein>
    <submittedName>
        <fullName evidence="5">BlaI/MecI/CopY family transcriptional regulator</fullName>
    </submittedName>
</protein>
<comment type="similarity">
    <text evidence="1">Belongs to the BlaI transcriptional regulatory family.</text>
</comment>
<evidence type="ECO:0000256" key="2">
    <source>
        <dbReference type="ARBA" id="ARBA00023015"/>
    </source>
</evidence>
<dbReference type="RefSeq" id="WP_353648012.1">
    <property type="nucleotide sequence ID" value="NZ_CP159218.1"/>
</dbReference>
<proteinExistence type="inferred from homology"/>
<dbReference type="GO" id="GO:0003677">
    <property type="term" value="F:DNA binding"/>
    <property type="evidence" value="ECO:0007669"/>
    <property type="project" value="UniProtKB-KW"/>
</dbReference>
<dbReference type="AlphaFoldDB" id="A0AAU8DMF3"/>
<dbReference type="Gene3D" id="1.10.10.10">
    <property type="entry name" value="Winged helix-like DNA-binding domain superfamily/Winged helix DNA-binding domain"/>
    <property type="match status" value="1"/>
</dbReference>
<keyword evidence="3" id="KW-0238">DNA-binding</keyword>
<evidence type="ECO:0000256" key="3">
    <source>
        <dbReference type="ARBA" id="ARBA00023125"/>
    </source>
</evidence>
<evidence type="ECO:0000313" key="5">
    <source>
        <dbReference type="EMBL" id="XCG62397.1"/>
    </source>
</evidence>
<dbReference type="Pfam" id="PF03965">
    <property type="entry name" value="Penicillinase_R"/>
    <property type="match status" value="1"/>
</dbReference>
<dbReference type="EMBL" id="CP159218">
    <property type="protein sequence ID" value="XCG62397.1"/>
    <property type="molecule type" value="Genomic_DNA"/>
</dbReference>
<dbReference type="GO" id="GO:0045892">
    <property type="term" value="P:negative regulation of DNA-templated transcription"/>
    <property type="evidence" value="ECO:0007669"/>
    <property type="project" value="InterPro"/>
</dbReference>
<dbReference type="Gene3D" id="6.10.140.850">
    <property type="match status" value="1"/>
</dbReference>
<name>A0AAU8DMF3_9ACTN</name>
<organism evidence="5">
    <name type="scientific">Nakamurella sp. A5-74</name>
    <dbReference type="NCBI Taxonomy" id="3158264"/>
    <lineage>
        <taxon>Bacteria</taxon>
        <taxon>Bacillati</taxon>
        <taxon>Actinomycetota</taxon>
        <taxon>Actinomycetes</taxon>
        <taxon>Nakamurellales</taxon>
        <taxon>Nakamurellaceae</taxon>
        <taxon>Nakamurella</taxon>
    </lineage>
</organism>
<reference evidence="5" key="1">
    <citation type="submission" date="2024-05" db="EMBL/GenBank/DDBJ databases">
        <authorList>
            <person name="Cai S.Y."/>
            <person name="Jin L.M."/>
            <person name="Li H.R."/>
        </authorList>
    </citation>
    <scope>NUCLEOTIDE SEQUENCE</scope>
    <source>
        <strain evidence="5">A5-74</strain>
    </source>
</reference>
<gene>
    <name evidence="5" type="ORF">ABLG96_14190</name>
</gene>
<sequence>MTRRGELERAVIDVLWDARGDVTARAVADALADRGLALTTVLTVLTRLEDKGLVTRSRDGRAHTYRATATRAEHSAQLMHQVLQDAGDRQDALVHFVGTVSDTDLAALRRALDER</sequence>
<dbReference type="InterPro" id="IPR036390">
    <property type="entry name" value="WH_DNA-bd_sf"/>
</dbReference>